<dbReference type="PANTHER" id="PTHR40465">
    <property type="entry name" value="CHROMOSOME 1, WHOLE GENOME SHOTGUN SEQUENCE"/>
    <property type="match status" value="1"/>
</dbReference>
<keyword evidence="4" id="KW-1185">Reference proteome</keyword>
<evidence type="ECO:0000313" key="3">
    <source>
        <dbReference type="EMBL" id="KIK33861.1"/>
    </source>
</evidence>
<dbReference type="STRING" id="930992.A0A0C9ZWT2"/>
<keyword evidence="1" id="KW-0472">Membrane</keyword>
<dbReference type="Proteomes" id="UP000054485">
    <property type="component" value="Unassembled WGS sequence"/>
</dbReference>
<dbReference type="PANTHER" id="PTHR40465:SF1">
    <property type="entry name" value="DUF6534 DOMAIN-CONTAINING PROTEIN"/>
    <property type="match status" value="1"/>
</dbReference>
<dbReference type="AlphaFoldDB" id="A0A0C9ZWT2"/>
<name>A0A0C9ZWT2_9AGAM</name>
<evidence type="ECO:0000259" key="2">
    <source>
        <dbReference type="Pfam" id="PF20152"/>
    </source>
</evidence>
<feature type="domain" description="DUF6534" evidence="2">
    <location>
        <begin position="43"/>
        <end position="129"/>
    </location>
</feature>
<organism evidence="3 4">
    <name type="scientific">Suillus luteus UH-Slu-Lm8-n1</name>
    <dbReference type="NCBI Taxonomy" id="930992"/>
    <lineage>
        <taxon>Eukaryota</taxon>
        <taxon>Fungi</taxon>
        <taxon>Dikarya</taxon>
        <taxon>Basidiomycota</taxon>
        <taxon>Agaricomycotina</taxon>
        <taxon>Agaricomycetes</taxon>
        <taxon>Agaricomycetidae</taxon>
        <taxon>Boletales</taxon>
        <taxon>Suillineae</taxon>
        <taxon>Suillaceae</taxon>
        <taxon>Suillus</taxon>
    </lineage>
</organism>
<dbReference type="Pfam" id="PF20152">
    <property type="entry name" value="DUF6534"/>
    <property type="match status" value="1"/>
</dbReference>
<keyword evidence="1" id="KW-0812">Transmembrane</keyword>
<accession>A0A0C9ZWT2</accession>
<proteinExistence type="predicted"/>
<dbReference type="InterPro" id="IPR045339">
    <property type="entry name" value="DUF6534"/>
</dbReference>
<gene>
    <name evidence="3" type="ORF">CY34DRAFT_681217</name>
</gene>
<feature type="transmembrane region" description="Helical" evidence="1">
    <location>
        <begin position="78"/>
        <end position="97"/>
    </location>
</feature>
<dbReference type="EMBL" id="KN835854">
    <property type="protein sequence ID" value="KIK33861.1"/>
    <property type="molecule type" value="Genomic_DNA"/>
</dbReference>
<dbReference type="OrthoDB" id="3214861at2759"/>
<evidence type="ECO:0000256" key="1">
    <source>
        <dbReference type="SAM" id="Phobius"/>
    </source>
</evidence>
<protein>
    <recommendedName>
        <fullName evidence="2">DUF6534 domain-containing protein</fullName>
    </recommendedName>
</protein>
<keyword evidence="1" id="KW-1133">Transmembrane helix</keyword>
<reference evidence="3 4" key="1">
    <citation type="submission" date="2014-04" db="EMBL/GenBank/DDBJ databases">
        <authorList>
            <consortium name="DOE Joint Genome Institute"/>
            <person name="Kuo A."/>
            <person name="Ruytinx J."/>
            <person name="Rineau F."/>
            <person name="Colpaert J."/>
            <person name="Kohler A."/>
            <person name="Nagy L.G."/>
            <person name="Floudas D."/>
            <person name="Copeland A."/>
            <person name="Barry K.W."/>
            <person name="Cichocki N."/>
            <person name="Veneault-Fourrey C."/>
            <person name="LaButti K."/>
            <person name="Lindquist E.A."/>
            <person name="Lipzen A."/>
            <person name="Lundell T."/>
            <person name="Morin E."/>
            <person name="Murat C."/>
            <person name="Sun H."/>
            <person name="Tunlid A."/>
            <person name="Henrissat B."/>
            <person name="Grigoriev I.V."/>
            <person name="Hibbett D.S."/>
            <person name="Martin F."/>
            <person name="Nordberg H.P."/>
            <person name="Cantor M.N."/>
            <person name="Hua S.X."/>
        </authorList>
    </citation>
    <scope>NUCLEOTIDE SEQUENCE [LARGE SCALE GENOMIC DNA]</scope>
    <source>
        <strain evidence="3 4">UH-Slu-Lm8-n1</strain>
    </source>
</reference>
<reference evidence="4" key="2">
    <citation type="submission" date="2015-01" db="EMBL/GenBank/DDBJ databases">
        <title>Evolutionary Origins and Diversification of the Mycorrhizal Mutualists.</title>
        <authorList>
            <consortium name="DOE Joint Genome Institute"/>
            <consortium name="Mycorrhizal Genomics Consortium"/>
            <person name="Kohler A."/>
            <person name="Kuo A."/>
            <person name="Nagy L.G."/>
            <person name="Floudas D."/>
            <person name="Copeland A."/>
            <person name="Barry K.W."/>
            <person name="Cichocki N."/>
            <person name="Veneault-Fourrey C."/>
            <person name="LaButti K."/>
            <person name="Lindquist E.A."/>
            <person name="Lipzen A."/>
            <person name="Lundell T."/>
            <person name="Morin E."/>
            <person name="Murat C."/>
            <person name="Riley R."/>
            <person name="Ohm R."/>
            <person name="Sun H."/>
            <person name="Tunlid A."/>
            <person name="Henrissat B."/>
            <person name="Grigoriev I.V."/>
            <person name="Hibbett D.S."/>
            <person name="Martin F."/>
        </authorList>
    </citation>
    <scope>NUCLEOTIDE SEQUENCE [LARGE SCALE GENOMIC DNA]</scope>
    <source>
        <strain evidence="4">UH-Slu-Lm8-n1</strain>
    </source>
</reference>
<dbReference type="InParanoid" id="A0A0C9ZWT2"/>
<feature type="transmembrane region" description="Helical" evidence="1">
    <location>
        <begin position="34"/>
        <end position="58"/>
    </location>
</feature>
<dbReference type="HOGENOM" id="CLU_096591_0_0_1"/>
<evidence type="ECO:0000313" key="4">
    <source>
        <dbReference type="Proteomes" id="UP000054485"/>
    </source>
</evidence>
<sequence length="198" mass="22201">MTAIIVLASSVGFVMFWAAFKSKFFSDLTKIRWSIYLSLSTMTLIDFLIASSLCYLLASAKTGFTKTDMTLQTLVRDIINTGCLTSICSMACIITDAAMPNNFIFLGIELLLSKLYVNSYMALLNARHYLGSDGSPHSSQTRPPRVYCPELQVNISHELQNRSPRTSKAEGFQIYENALEHPTYYPSVVVRSKMTYCL</sequence>